<dbReference type="InterPro" id="IPR023393">
    <property type="entry name" value="START-like_dom_sf"/>
</dbReference>
<feature type="domain" description="Coenzyme Q-binding protein COQ10 START" evidence="1">
    <location>
        <begin position="11"/>
        <end position="125"/>
    </location>
</feature>
<dbReference type="SUPFAM" id="SSF55961">
    <property type="entry name" value="Bet v1-like"/>
    <property type="match status" value="1"/>
</dbReference>
<evidence type="ECO:0000313" key="2">
    <source>
        <dbReference type="EMBL" id="RAY13063.1"/>
    </source>
</evidence>
<organism evidence="2 3">
    <name type="scientific">Actinomadura craniellae</name>
    <dbReference type="NCBI Taxonomy" id="2231787"/>
    <lineage>
        <taxon>Bacteria</taxon>
        <taxon>Bacillati</taxon>
        <taxon>Actinomycetota</taxon>
        <taxon>Actinomycetes</taxon>
        <taxon>Streptosporangiales</taxon>
        <taxon>Thermomonosporaceae</taxon>
        <taxon>Actinomadura</taxon>
    </lineage>
</organism>
<dbReference type="AlphaFoldDB" id="A0A365H4B0"/>
<proteinExistence type="predicted"/>
<dbReference type="InterPro" id="IPR005031">
    <property type="entry name" value="COQ10_START"/>
</dbReference>
<sequence length="155" mass="17771">MSGRTDNSVLIAAPVDVVWEMTNDLESWPVLFTEYAAVEILQRSGSTVRFRLTMHPDDDGRVWSWVSERTMDRSGLRVTARRVEPGPFEHMNIEWTYAEEDGGTRMRWVQDFRMRPDAPVDTAAMTDRINANSLVQMEVIRQKVERAARAAETPA</sequence>
<dbReference type="Pfam" id="PF03364">
    <property type="entry name" value="Polyketide_cyc"/>
    <property type="match status" value="1"/>
</dbReference>
<dbReference type="Gene3D" id="3.30.530.20">
    <property type="match status" value="1"/>
</dbReference>
<keyword evidence="3" id="KW-1185">Reference proteome</keyword>
<dbReference type="RefSeq" id="WP_111869758.1">
    <property type="nucleotide sequence ID" value="NZ_QLYX01000010.1"/>
</dbReference>
<dbReference type="OrthoDB" id="156693at2"/>
<dbReference type="CDD" id="cd08860">
    <property type="entry name" value="TcmN_ARO-CYC_like"/>
    <property type="match status" value="1"/>
</dbReference>
<comment type="caution">
    <text evidence="2">The sequence shown here is derived from an EMBL/GenBank/DDBJ whole genome shotgun (WGS) entry which is preliminary data.</text>
</comment>
<accession>A0A365H4B0</accession>
<evidence type="ECO:0000313" key="3">
    <source>
        <dbReference type="Proteomes" id="UP000251891"/>
    </source>
</evidence>
<protein>
    <submittedName>
        <fullName evidence="2">Polyketide cyclase</fullName>
    </submittedName>
</protein>
<gene>
    <name evidence="2" type="ORF">DPM19_21405</name>
</gene>
<dbReference type="EMBL" id="QLYX01000010">
    <property type="protein sequence ID" value="RAY13063.1"/>
    <property type="molecule type" value="Genomic_DNA"/>
</dbReference>
<reference evidence="2 3" key="1">
    <citation type="submission" date="2018-06" db="EMBL/GenBank/DDBJ databases">
        <title>Actinomadura craniellae sp. nov. isolated from marine sponge Craniella sp.</title>
        <authorList>
            <person name="Li L."/>
            <person name="Xu Q.H."/>
            <person name="Lin H.W."/>
            <person name="Lu Y.H."/>
        </authorList>
    </citation>
    <scope>NUCLEOTIDE SEQUENCE [LARGE SCALE GENOMIC DNA]</scope>
    <source>
        <strain evidence="2 3">LHW63021</strain>
    </source>
</reference>
<evidence type="ECO:0000259" key="1">
    <source>
        <dbReference type="Pfam" id="PF03364"/>
    </source>
</evidence>
<dbReference type="Proteomes" id="UP000251891">
    <property type="component" value="Unassembled WGS sequence"/>
</dbReference>
<name>A0A365H4B0_9ACTN</name>